<gene>
    <name evidence="2" type="ORF">M9458_017967</name>
</gene>
<reference evidence="2 3" key="1">
    <citation type="submission" date="2024-05" db="EMBL/GenBank/DDBJ databases">
        <title>Genome sequencing and assembly of Indian major carp, Cirrhinus mrigala (Hamilton, 1822).</title>
        <authorList>
            <person name="Mohindra V."/>
            <person name="Chowdhury L.M."/>
            <person name="Lal K."/>
            <person name="Jena J.K."/>
        </authorList>
    </citation>
    <scope>NUCLEOTIDE SEQUENCE [LARGE SCALE GENOMIC DNA]</scope>
    <source>
        <strain evidence="2">CM1030</strain>
        <tissue evidence="2">Blood</tissue>
    </source>
</reference>
<accession>A0ABD0QK87</accession>
<dbReference type="AlphaFoldDB" id="A0ABD0QK87"/>
<dbReference type="EMBL" id="JAMKFB020000008">
    <property type="protein sequence ID" value="KAL0186297.1"/>
    <property type="molecule type" value="Genomic_DNA"/>
</dbReference>
<sequence>CCNTCVDEDFDQFGLMEDLHRPSCDSLALALCEEDSLPDSCVDSGMSTLRSNNGYDYDHERTSCPSPVQAADSNTIVSGDTSDTE</sequence>
<comment type="caution">
    <text evidence="2">The sequence shown here is derived from an EMBL/GenBank/DDBJ whole genome shotgun (WGS) entry which is preliminary data.</text>
</comment>
<dbReference type="Proteomes" id="UP001529510">
    <property type="component" value="Unassembled WGS sequence"/>
</dbReference>
<name>A0ABD0QK87_CIRMR</name>
<protein>
    <submittedName>
        <fullName evidence="2">Uncharacterized protein</fullName>
    </submittedName>
</protein>
<feature type="compositionally biased region" description="Polar residues" evidence="1">
    <location>
        <begin position="63"/>
        <end position="85"/>
    </location>
</feature>
<keyword evidence="3" id="KW-1185">Reference proteome</keyword>
<feature type="non-terminal residue" evidence="2">
    <location>
        <position position="1"/>
    </location>
</feature>
<evidence type="ECO:0000313" key="3">
    <source>
        <dbReference type="Proteomes" id="UP001529510"/>
    </source>
</evidence>
<feature type="region of interest" description="Disordered" evidence="1">
    <location>
        <begin position="62"/>
        <end position="85"/>
    </location>
</feature>
<organism evidence="2 3">
    <name type="scientific">Cirrhinus mrigala</name>
    <name type="common">Mrigala</name>
    <dbReference type="NCBI Taxonomy" id="683832"/>
    <lineage>
        <taxon>Eukaryota</taxon>
        <taxon>Metazoa</taxon>
        <taxon>Chordata</taxon>
        <taxon>Craniata</taxon>
        <taxon>Vertebrata</taxon>
        <taxon>Euteleostomi</taxon>
        <taxon>Actinopterygii</taxon>
        <taxon>Neopterygii</taxon>
        <taxon>Teleostei</taxon>
        <taxon>Ostariophysi</taxon>
        <taxon>Cypriniformes</taxon>
        <taxon>Cyprinidae</taxon>
        <taxon>Labeoninae</taxon>
        <taxon>Labeonini</taxon>
        <taxon>Cirrhinus</taxon>
    </lineage>
</organism>
<evidence type="ECO:0000256" key="1">
    <source>
        <dbReference type="SAM" id="MobiDB-lite"/>
    </source>
</evidence>
<proteinExistence type="predicted"/>
<evidence type="ECO:0000313" key="2">
    <source>
        <dbReference type="EMBL" id="KAL0186297.1"/>
    </source>
</evidence>
<feature type="non-terminal residue" evidence="2">
    <location>
        <position position="85"/>
    </location>
</feature>